<organism evidence="10 11">
    <name type="scientific">Sediminitomix flava</name>
    <dbReference type="NCBI Taxonomy" id="379075"/>
    <lineage>
        <taxon>Bacteria</taxon>
        <taxon>Pseudomonadati</taxon>
        <taxon>Bacteroidota</taxon>
        <taxon>Cytophagia</taxon>
        <taxon>Cytophagales</taxon>
        <taxon>Flammeovirgaceae</taxon>
        <taxon>Sediminitomix</taxon>
    </lineage>
</organism>
<evidence type="ECO:0000256" key="1">
    <source>
        <dbReference type="ARBA" id="ARBA00001966"/>
    </source>
</evidence>
<dbReference type="InterPro" id="IPR027467">
    <property type="entry name" value="MopterinOxRdtase_cofactor_BS"/>
</dbReference>
<dbReference type="Proteomes" id="UP000245535">
    <property type="component" value="Unassembled WGS sequence"/>
</dbReference>
<keyword evidence="6" id="KW-0408">Iron</keyword>
<keyword evidence="4" id="KW-0732">Signal</keyword>
<comment type="caution">
    <text evidence="10">The sequence shown here is derived from an EMBL/GenBank/DDBJ whole genome shotgun (WGS) entry which is preliminary data.</text>
</comment>
<dbReference type="Pfam" id="PF00384">
    <property type="entry name" value="Molybdopterin"/>
    <property type="match status" value="1"/>
</dbReference>
<keyword evidence="8" id="KW-0812">Transmembrane</keyword>
<comment type="cofactor">
    <cofactor evidence="1">
        <name>[4Fe-4S] cluster</name>
        <dbReference type="ChEBI" id="CHEBI:49883"/>
    </cofactor>
</comment>
<evidence type="ECO:0000256" key="5">
    <source>
        <dbReference type="ARBA" id="ARBA00023002"/>
    </source>
</evidence>
<keyword evidence="2" id="KW-0004">4Fe-4S</keyword>
<dbReference type="InterPro" id="IPR006657">
    <property type="entry name" value="MoPterin_dinucl-bd_dom"/>
</dbReference>
<dbReference type="SMART" id="SM00926">
    <property type="entry name" value="Molybdop_Fe4S4"/>
    <property type="match status" value="1"/>
</dbReference>
<dbReference type="RefSeq" id="WP_109617804.1">
    <property type="nucleotide sequence ID" value="NZ_QGDO01000002.1"/>
</dbReference>
<evidence type="ECO:0000256" key="8">
    <source>
        <dbReference type="SAM" id="Phobius"/>
    </source>
</evidence>
<proteinExistence type="predicted"/>
<sequence>MSEENDKEIHKLGRRDFMKLAGGAVAIGGLATGGWFVTELIVDEGDVDKWHKSVCRYCGTGCGVMLGMSKENQLVRVRGDQEAHNKGVICIKGSTLSNLMKQEDRRIKYPMIRKNGKLERATWDEALSLMADKFKEALAENGPESVGYYGSGQLLIEESYTANKLFKAGFKSNNVDGNPRLCMASAAVGYTQTFGKDEPPGCYEDMDHADCFFLIGSNTYEGHPPLWERIMIRKKSHPNTKIIVVDPRYTKTAEKADIHLPVVPGTDMLLLNSMMYCFIEQDLCDTDFISKNVTFNDGKSAVDFEKFKLFLEDYKPEKVADELGLTPRQIRTAAYWFGASKATMSMWTMGINQRAQGVFLNNNLNSMHLLTGQINRPGATPLSLTGQSNACGGVRDTGSLSHLLPNGRLVANPTHRAEMEKLWKVPAGTINPKPGYHALAMFQAMVDEKLKACLIMCTNPAQSLPNNDHYREGMKKSFLAVADIFETETTKFADVVLPAALYIEKEGVYGQTERRYQIIEKLVDPVGEAKSDLEILVEFAKKMGQDKLITAHTSEEVWEEYRELSSHSKYNFKGITRERLKKERGIQWPCPDENHPGTKRRYTKGDPFVPEGKDHYFYGKPDGKAVVFLRPYKRVKEVTSTTKPLYLTTGRVVSQWHTGTMTGGIKELNIQSGGGRFIMHPEDARRLKLKKGDLASVQSTYGTITGHVDISENETPGVVFASFYDPKFLVNKIVNDDYDPISKEPVYKVTAVNVSKATSLDRKK</sequence>
<dbReference type="PROSITE" id="PS51318">
    <property type="entry name" value="TAT"/>
    <property type="match status" value="1"/>
</dbReference>
<protein>
    <submittedName>
        <fullName evidence="10">Periplasmic nitrate reductase subunit NapA apoprotein</fullName>
    </submittedName>
</protein>
<dbReference type="Pfam" id="PF01568">
    <property type="entry name" value="Molydop_binding"/>
    <property type="match status" value="1"/>
</dbReference>
<dbReference type="GO" id="GO:0043546">
    <property type="term" value="F:molybdopterin cofactor binding"/>
    <property type="evidence" value="ECO:0007669"/>
    <property type="project" value="InterPro"/>
</dbReference>
<evidence type="ECO:0000256" key="4">
    <source>
        <dbReference type="ARBA" id="ARBA00022729"/>
    </source>
</evidence>
<evidence type="ECO:0000259" key="9">
    <source>
        <dbReference type="PROSITE" id="PS51669"/>
    </source>
</evidence>
<dbReference type="GO" id="GO:0051539">
    <property type="term" value="F:4 iron, 4 sulfur cluster binding"/>
    <property type="evidence" value="ECO:0007669"/>
    <property type="project" value="UniProtKB-KW"/>
</dbReference>
<dbReference type="Gene3D" id="2.20.25.90">
    <property type="entry name" value="ADC-like domains"/>
    <property type="match status" value="1"/>
</dbReference>
<keyword evidence="7" id="KW-0411">Iron-sulfur</keyword>
<dbReference type="SUPFAM" id="SSF50692">
    <property type="entry name" value="ADC-like"/>
    <property type="match status" value="1"/>
</dbReference>
<dbReference type="InterPro" id="IPR006656">
    <property type="entry name" value="Mopterin_OxRdtase"/>
</dbReference>
<dbReference type="PANTHER" id="PTHR43105:SF11">
    <property type="entry name" value="PERIPLASMIC NITRATE REDUCTASE"/>
    <property type="match status" value="1"/>
</dbReference>
<dbReference type="GO" id="GO:0008940">
    <property type="term" value="F:nitrate reductase activity"/>
    <property type="evidence" value="ECO:0007669"/>
    <property type="project" value="TreeGrafter"/>
</dbReference>
<keyword evidence="5" id="KW-0560">Oxidoreductase</keyword>
<evidence type="ECO:0000313" key="10">
    <source>
        <dbReference type="EMBL" id="PWJ43338.1"/>
    </source>
</evidence>
<dbReference type="Gene3D" id="3.40.50.740">
    <property type="match status" value="1"/>
</dbReference>
<dbReference type="Pfam" id="PF04879">
    <property type="entry name" value="Molybdop_Fe4S4"/>
    <property type="match status" value="1"/>
</dbReference>
<dbReference type="Gene3D" id="2.40.40.20">
    <property type="match status" value="1"/>
</dbReference>
<dbReference type="AlphaFoldDB" id="A0A315ZET0"/>
<evidence type="ECO:0000256" key="2">
    <source>
        <dbReference type="ARBA" id="ARBA00022485"/>
    </source>
</evidence>
<dbReference type="Gene3D" id="3.40.228.10">
    <property type="entry name" value="Dimethylsulfoxide Reductase, domain 2"/>
    <property type="match status" value="1"/>
</dbReference>
<keyword evidence="8" id="KW-1133">Transmembrane helix</keyword>
<keyword evidence="8" id="KW-0472">Membrane</keyword>
<feature type="transmembrane region" description="Helical" evidence="8">
    <location>
        <begin position="20"/>
        <end position="37"/>
    </location>
</feature>
<evidence type="ECO:0000313" key="11">
    <source>
        <dbReference type="Proteomes" id="UP000245535"/>
    </source>
</evidence>
<accession>A0A315ZET0</accession>
<dbReference type="OrthoDB" id="9792592at2"/>
<dbReference type="GO" id="GO:0009325">
    <property type="term" value="C:nitrate reductase complex"/>
    <property type="evidence" value="ECO:0007669"/>
    <property type="project" value="TreeGrafter"/>
</dbReference>
<reference evidence="10 11" key="1">
    <citation type="submission" date="2018-03" db="EMBL/GenBank/DDBJ databases">
        <title>Genomic Encyclopedia of Archaeal and Bacterial Type Strains, Phase II (KMG-II): from individual species to whole genera.</title>
        <authorList>
            <person name="Goeker M."/>
        </authorList>
    </citation>
    <scope>NUCLEOTIDE SEQUENCE [LARGE SCALE GENOMIC DNA]</scope>
    <source>
        <strain evidence="10 11">DSM 28229</strain>
    </source>
</reference>
<dbReference type="InterPro" id="IPR009010">
    <property type="entry name" value="Asp_de-COase-like_dom_sf"/>
</dbReference>
<dbReference type="CDD" id="cd02754">
    <property type="entry name" value="MopB_Nitrate-R-NapA-like"/>
    <property type="match status" value="1"/>
</dbReference>
<dbReference type="PANTHER" id="PTHR43105">
    <property type="entry name" value="RESPIRATORY NITRATE REDUCTASE"/>
    <property type="match status" value="1"/>
</dbReference>
<keyword evidence="3" id="KW-0479">Metal-binding</keyword>
<dbReference type="InterPro" id="IPR006963">
    <property type="entry name" value="Mopterin_OxRdtase_4Fe-4S_dom"/>
</dbReference>
<gene>
    <name evidence="10" type="ORF">BC781_102895</name>
</gene>
<dbReference type="PROSITE" id="PS00551">
    <property type="entry name" value="MOLYBDOPTERIN_PROK_1"/>
    <property type="match status" value="1"/>
</dbReference>
<evidence type="ECO:0000256" key="6">
    <source>
        <dbReference type="ARBA" id="ARBA00023004"/>
    </source>
</evidence>
<dbReference type="SUPFAM" id="SSF53706">
    <property type="entry name" value="Formate dehydrogenase/DMSO reductase, domains 1-3"/>
    <property type="match status" value="1"/>
</dbReference>
<dbReference type="GO" id="GO:0045333">
    <property type="term" value="P:cellular respiration"/>
    <property type="evidence" value="ECO:0007669"/>
    <property type="project" value="UniProtKB-ARBA"/>
</dbReference>
<keyword evidence="11" id="KW-1185">Reference proteome</keyword>
<name>A0A315ZET0_SEDFL</name>
<dbReference type="PROSITE" id="PS51669">
    <property type="entry name" value="4FE4S_MOW_BIS_MGD"/>
    <property type="match status" value="1"/>
</dbReference>
<evidence type="ECO:0000256" key="7">
    <source>
        <dbReference type="ARBA" id="ARBA00023014"/>
    </source>
</evidence>
<dbReference type="CDD" id="cd00508">
    <property type="entry name" value="MopB_CT_Fdh-Nap-like"/>
    <property type="match status" value="1"/>
</dbReference>
<dbReference type="GO" id="GO:0016020">
    <property type="term" value="C:membrane"/>
    <property type="evidence" value="ECO:0007669"/>
    <property type="project" value="TreeGrafter"/>
</dbReference>
<dbReference type="InterPro" id="IPR050123">
    <property type="entry name" value="Prok_molybdopt-oxidoreductase"/>
</dbReference>
<dbReference type="PIRSF" id="PIRSF000144">
    <property type="entry name" value="CbbBc"/>
    <property type="match status" value="1"/>
</dbReference>
<evidence type="ECO:0000256" key="3">
    <source>
        <dbReference type="ARBA" id="ARBA00022723"/>
    </source>
</evidence>
<dbReference type="GO" id="GO:0030151">
    <property type="term" value="F:molybdenum ion binding"/>
    <property type="evidence" value="ECO:0007669"/>
    <property type="project" value="TreeGrafter"/>
</dbReference>
<dbReference type="EMBL" id="QGDO01000002">
    <property type="protein sequence ID" value="PWJ43338.1"/>
    <property type="molecule type" value="Genomic_DNA"/>
</dbReference>
<dbReference type="InterPro" id="IPR006311">
    <property type="entry name" value="TAT_signal"/>
</dbReference>
<feature type="domain" description="4Fe-4S Mo/W bis-MGD-type" evidence="9">
    <location>
        <begin position="48"/>
        <end position="104"/>
    </location>
</feature>